<dbReference type="EMBL" id="ACVQ01000017">
    <property type="protein sequence ID" value="EET80005.1"/>
    <property type="molecule type" value="Genomic_DNA"/>
</dbReference>
<dbReference type="OrthoDB" id="5329557at2"/>
<evidence type="ECO:0000313" key="2">
    <source>
        <dbReference type="Proteomes" id="UP000003107"/>
    </source>
</evidence>
<gene>
    <name evidence="1" type="ORF">CAMSH0001_0503</name>
</gene>
<reference evidence="1 2" key="1">
    <citation type="submission" date="2009-07" db="EMBL/GenBank/DDBJ databases">
        <authorList>
            <person name="Madupu R."/>
            <person name="Sebastian Y."/>
            <person name="Durkin A.S."/>
            <person name="Torralba M."/>
            <person name="Methe B."/>
            <person name="Sutton G.G."/>
            <person name="Strausberg R.L."/>
            <person name="Nelson K.E."/>
        </authorList>
    </citation>
    <scope>NUCLEOTIDE SEQUENCE [LARGE SCALE GENOMIC DNA]</scope>
    <source>
        <strain evidence="1 2">RM3277</strain>
    </source>
</reference>
<proteinExistence type="predicted"/>
<organism evidence="1 2">
    <name type="scientific">Campylobacter showae RM3277</name>
    <dbReference type="NCBI Taxonomy" id="553219"/>
    <lineage>
        <taxon>Bacteria</taxon>
        <taxon>Pseudomonadati</taxon>
        <taxon>Campylobacterota</taxon>
        <taxon>Epsilonproteobacteria</taxon>
        <taxon>Campylobacterales</taxon>
        <taxon>Campylobacteraceae</taxon>
        <taxon>Campylobacter</taxon>
    </lineage>
</organism>
<dbReference type="Proteomes" id="UP000003107">
    <property type="component" value="Unassembled WGS sequence"/>
</dbReference>
<name>C6RFJ7_9BACT</name>
<evidence type="ECO:0000313" key="1">
    <source>
        <dbReference type="EMBL" id="EET80005.1"/>
    </source>
</evidence>
<sequence>MQIKNVLLAGCLISALSANDPAQNIGAFVFKNGSEQSTAQDFNLKEDKNIIYVKDISGIGESLEIAKKDAIQNAMRFGVGELLVSKEELNNDELRQEITNYSNAYILDYKQTHEANENGVYKVKADVMLEKNKVLGTLSKLNINVLDLSSGILKNYAEDKAEKKDNAEKLIKNEIVEPFQNGYAYNLEILDMQPLNRSDLIKARSEKGRNFKDLSLYKEAKIIDELYMVKVKIKLNNDYVKKAEKIISQFSEKSSNNANNQKQTNFIVDNRSYFISDDYIRKEIFNNVLDNIGIYGFSFRLIDKNNELWNKKCVTTKIPFHSYDNAYSYYSHYFENPERQFISKELFYFFELKKIKKITENDKNDNIEYYYKDFDYIGNSIVNLSNIVNPKQKFKLKNGLIDYEFLNFNTKEQIFYIVIQLDKQDIANINKIEFNFLYTENNECNN</sequence>
<accession>C6RFJ7</accession>
<comment type="caution">
    <text evidence="1">The sequence shown here is derived from an EMBL/GenBank/DDBJ whole genome shotgun (WGS) entry which is preliminary data.</text>
</comment>
<dbReference type="GeneID" id="60990272"/>
<protein>
    <recommendedName>
        <fullName evidence="3">Flagellar assembly protein T N-terminal domain-containing protein</fullName>
    </recommendedName>
</protein>
<dbReference type="RefSeq" id="WP_002948087.1">
    <property type="nucleotide sequence ID" value="NZ_ACVQ01000017.1"/>
</dbReference>
<dbReference type="AlphaFoldDB" id="C6RFJ7"/>
<keyword evidence="2" id="KW-1185">Reference proteome</keyword>
<evidence type="ECO:0008006" key="3">
    <source>
        <dbReference type="Google" id="ProtNLM"/>
    </source>
</evidence>